<dbReference type="AlphaFoldDB" id="A0A845EQ22"/>
<evidence type="ECO:0000313" key="2">
    <source>
        <dbReference type="Proteomes" id="UP000447833"/>
    </source>
</evidence>
<evidence type="ECO:0000313" key="1">
    <source>
        <dbReference type="EMBL" id="MYL61804.1"/>
    </source>
</evidence>
<protein>
    <submittedName>
        <fullName evidence="1">Uncharacterized protein</fullName>
    </submittedName>
</protein>
<sequence length="53" mass="6134">MILIVFIFILFWSLTKTIEKVGLNITNQLKVQNDLLRKVESKLEAKNDEGSEL</sequence>
<gene>
    <name evidence="1" type="ORF">GLW07_00405</name>
</gene>
<comment type="caution">
    <text evidence="1">The sequence shown here is derived from an EMBL/GenBank/DDBJ whole genome shotgun (WGS) entry which is preliminary data.</text>
</comment>
<dbReference type="Proteomes" id="UP000447833">
    <property type="component" value="Unassembled WGS sequence"/>
</dbReference>
<reference evidence="1 2" key="1">
    <citation type="submission" date="2019-11" db="EMBL/GenBank/DDBJ databases">
        <title>Genome sequences of 17 halophilic strains isolated from different environments.</title>
        <authorList>
            <person name="Furrow R.E."/>
        </authorList>
    </citation>
    <scope>NUCLEOTIDE SEQUENCE [LARGE SCALE GENOMIC DNA]</scope>
    <source>
        <strain evidence="1 2">22506_14_FS</strain>
    </source>
</reference>
<proteinExistence type="predicted"/>
<name>A0A845EQ22_9BACL</name>
<organism evidence="1 2">
    <name type="scientific">Guptibacillus hwajinpoensis</name>
    <dbReference type="NCBI Taxonomy" id="208199"/>
    <lineage>
        <taxon>Bacteria</taxon>
        <taxon>Bacillati</taxon>
        <taxon>Bacillota</taxon>
        <taxon>Bacilli</taxon>
        <taxon>Bacillales</taxon>
        <taxon>Guptibacillaceae</taxon>
        <taxon>Guptibacillus</taxon>
    </lineage>
</organism>
<accession>A0A845EQ22</accession>
<dbReference type="EMBL" id="WMEY01000001">
    <property type="protein sequence ID" value="MYL61804.1"/>
    <property type="molecule type" value="Genomic_DNA"/>
</dbReference>
<dbReference type="RefSeq" id="WP_160917757.1">
    <property type="nucleotide sequence ID" value="NZ_WMEY01000001.1"/>
</dbReference>